<dbReference type="AlphaFoldDB" id="A0A0C9V3R9"/>
<protein>
    <submittedName>
        <fullName evidence="1">Uncharacterized protein</fullName>
    </submittedName>
</protein>
<dbReference type="EMBL" id="KN839877">
    <property type="protein sequence ID" value="KIJ60004.1"/>
    <property type="molecule type" value="Genomic_DNA"/>
</dbReference>
<evidence type="ECO:0000313" key="1">
    <source>
        <dbReference type="EMBL" id="KIJ60004.1"/>
    </source>
</evidence>
<dbReference type="HOGENOM" id="CLU_1384336_0_0_1"/>
<dbReference type="Proteomes" id="UP000053820">
    <property type="component" value="Unassembled WGS sequence"/>
</dbReference>
<gene>
    <name evidence="1" type="ORF">HYDPIDRAFT_117663</name>
</gene>
<reference evidence="1 2" key="1">
    <citation type="submission" date="2014-04" db="EMBL/GenBank/DDBJ databases">
        <title>Evolutionary Origins and Diversification of the Mycorrhizal Mutualists.</title>
        <authorList>
            <consortium name="DOE Joint Genome Institute"/>
            <consortium name="Mycorrhizal Genomics Consortium"/>
            <person name="Kohler A."/>
            <person name="Kuo A."/>
            <person name="Nagy L.G."/>
            <person name="Floudas D."/>
            <person name="Copeland A."/>
            <person name="Barry K.W."/>
            <person name="Cichocki N."/>
            <person name="Veneault-Fourrey C."/>
            <person name="LaButti K."/>
            <person name="Lindquist E.A."/>
            <person name="Lipzen A."/>
            <person name="Lundell T."/>
            <person name="Morin E."/>
            <person name="Murat C."/>
            <person name="Riley R."/>
            <person name="Ohm R."/>
            <person name="Sun H."/>
            <person name="Tunlid A."/>
            <person name="Henrissat B."/>
            <person name="Grigoriev I.V."/>
            <person name="Hibbett D.S."/>
            <person name="Martin F."/>
        </authorList>
    </citation>
    <scope>NUCLEOTIDE SEQUENCE [LARGE SCALE GENOMIC DNA]</scope>
    <source>
        <strain evidence="1 2">MD-312</strain>
    </source>
</reference>
<keyword evidence="2" id="KW-1185">Reference proteome</keyword>
<organism evidence="1 2">
    <name type="scientific">Hydnomerulius pinastri MD-312</name>
    <dbReference type="NCBI Taxonomy" id="994086"/>
    <lineage>
        <taxon>Eukaryota</taxon>
        <taxon>Fungi</taxon>
        <taxon>Dikarya</taxon>
        <taxon>Basidiomycota</taxon>
        <taxon>Agaricomycotina</taxon>
        <taxon>Agaricomycetes</taxon>
        <taxon>Agaricomycetidae</taxon>
        <taxon>Boletales</taxon>
        <taxon>Boletales incertae sedis</taxon>
        <taxon>Leucogyrophana</taxon>
    </lineage>
</organism>
<name>A0A0C9V3R9_9AGAM</name>
<accession>A0A0C9V3R9</accession>
<sequence length="197" mass="21573">MTLFQYCSQRKSDQLKISLHKEYSTFRHQKSSWVCYLLGPWSSNNPWTRLKKLEENAQNLFHDLEVRSPPTLQVHLTDLLPSQDAENTYRVNALQRCPPHIPNCNAIPISSDSMTAAQSAFLVQSQHHSQPQPHPASVAMGSGWMEGMNQIIVVASRTSQLTGTVQNIIGGIGGMGHATLISNAAGGGEGPSQNPGM</sequence>
<proteinExistence type="predicted"/>
<evidence type="ECO:0000313" key="2">
    <source>
        <dbReference type="Proteomes" id="UP000053820"/>
    </source>
</evidence>